<evidence type="ECO:0000256" key="2">
    <source>
        <dbReference type="ARBA" id="ARBA00023125"/>
    </source>
</evidence>
<dbReference type="Gene3D" id="1.10.10.10">
    <property type="entry name" value="Winged helix-like DNA-binding domain superfamily/Winged helix DNA-binding domain"/>
    <property type="match status" value="1"/>
</dbReference>
<evidence type="ECO:0000259" key="4">
    <source>
        <dbReference type="PROSITE" id="PS50949"/>
    </source>
</evidence>
<dbReference type="PATRIC" id="fig|1337887.3.peg.3306"/>
<dbReference type="PANTHER" id="PTHR43537">
    <property type="entry name" value="TRANSCRIPTIONAL REGULATOR, GNTR FAMILY"/>
    <property type="match status" value="1"/>
</dbReference>
<dbReference type="PROSITE" id="PS50949">
    <property type="entry name" value="HTH_GNTR"/>
    <property type="match status" value="1"/>
</dbReference>
<evidence type="ECO:0000256" key="3">
    <source>
        <dbReference type="ARBA" id="ARBA00023163"/>
    </source>
</evidence>
<keyword evidence="1" id="KW-0805">Transcription regulation</keyword>
<proteinExistence type="predicted"/>
<dbReference type="AlphaFoldDB" id="U4VEG1"/>
<protein>
    <submittedName>
        <fullName evidence="5">GntR family transcriptional regulator</fullName>
    </submittedName>
</protein>
<dbReference type="SMART" id="SM00895">
    <property type="entry name" value="FCD"/>
    <property type="match status" value="1"/>
</dbReference>
<dbReference type="CDD" id="cd07377">
    <property type="entry name" value="WHTH_GntR"/>
    <property type="match status" value="1"/>
</dbReference>
<dbReference type="EMBL" id="ASXJ01000185">
    <property type="protein sequence ID" value="ERM01227.1"/>
    <property type="molecule type" value="Genomic_DNA"/>
</dbReference>
<dbReference type="Pfam" id="PF07729">
    <property type="entry name" value="FCD"/>
    <property type="match status" value="1"/>
</dbReference>
<dbReference type="PANTHER" id="PTHR43537:SF50">
    <property type="entry name" value="TRANSCRIPTIONAL REGULATORY PROTEIN"/>
    <property type="match status" value="1"/>
</dbReference>
<dbReference type="InterPro" id="IPR008920">
    <property type="entry name" value="TF_FadR/GntR_C"/>
</dbReference>
<name>U4VEG1_9HYPH</name>
<comment type="caution">
    <text evidence="5">The sequence shown here is derived from an EMBL/GenBank/DDBJ whole genome shotgun (WGS) entry which is preliminary data.</text>
</comment>
<dbReference type="InterPro" id="IPR011711">
    <property type="entry name" value="GntR_C"/>
</dbReference>
<dbReference type="InterPro" id="IPR000524">
    <property type="entry name" value="Tscrpt_reg_HTH_GntR"/>
</dbReference>
<dbReference type="Pfam" id="PF00392">
    <property type="entry name" value="GntR"/>
    <property type="match status" value="1"/>
</dbReference>
<keyword evidence="2" id="KW-0238">DNA-binding</keyword>
<dbReference type="Gene3D" id="1.20.120.530">
    <property type="entry name" value="GntR ligand-binding domain-like"/>
    <property type="match status" value="1"/>
</dbReference>
<evidence type="ECO:0000313" key="5">
    <source>
        <dbReference type="EMBL" id="ERM01227.1"/>
    </source>
</evidence>
<gene>
    <name evidence="5" type="ORF">Q644_22820</name>
</gene>
<evidence type="ECO:0000313" key="6">
    <source>
        <dbReference type="Proteomes" id="UP000016842"/>
    </source>
</evidence>
<feature type="domain" description="HTH gntR-type" evidence="4">
    <location>
        <begin position="10"/>
        <end position="77"/>
    </location>
</feature>
<evidence type="ECO:0000256" key="1">
    <source>
        <dbReference type="ARBA" id="ARBA00023015"/>
    </source>
</evidence>
<dbReference type="SUPFAM" id="SSF46785">
    <property type="entry name" value="Winged helix' DNA-binding domain"/>
    <property type="match status" value="1"/>
</dbReference>
<sequence>MREIRGKSKKSLASSIAERIRGAIVDAEFLFGENLSEDMLAAAFDVSRTPVREALNILQMQELVHIVPKSGTYVFTPTQEDIAELCDFRVGLEDQAMRLALVCNRKKLVSQLKKQYDLMRAAIDDDDLRAYGRCDTEFHLAFFRVCGNRYLARAYDSILGRVAALRTHLAIGAEGEPARSFADHAVIIELAEADKPGGELREILEAHIMRTKTNYLNAFSRLPRQPGDSRTMRLRRQLSLTNE</sequence>
<keyword evidence="3" id="KW-0804">Transcription</keyword>
<dbReference type="InterPro" id="IPR036390">
    <property type="entry name" value="WH_DNA-bd_sf"/>
</dbReference>
<dbReference type="GO" id="GO:0003677">
    <property type="term" value="F:DNA binding"/>
    <property type="evidence" value="ECO:0007669"/>
    <property type="project" value="UniProtKB-KW"/>
</dbReference>
<dbReference type="InterPro" id="IPR036388">
    <property type="entry name" value="WH-like_DNA-bd_sf"/>
</dbReference>
<organism evidence="5 6">
    <name type="scientific">Brucella intermedia 229E</name>
    <dbReference type="NCBI Taxonomy" id="1337887"/>
    <lineage>
        <taxon>Bacteria</taxon>
        <taxon>Pseudomonadati</taxon>
        <taxon>Pseudomonadota</taxon>
        <taxon>Alphaproteobacteria</taxon>
        <taxon>Hyphomicrobiales</taxon>
        <taxon>Brucellaceae</taxon>
        <taxon>Brucella/Ochrobactrum group</taxon>
        <taxon>Brucella</taxon>
    </lineage>
</organism>
<accession>U4VEG1</accession>
<dbReference type="Proteomes" id="UP000016842">
    <property type="component" value="Unassembled WGS sequence"/>
</dbReference>
<reference evidence="5 6" key="1">
    <citation type="journal article" date="2014" name="FEMS Microbiol. Lett.">
        <title>Genome sequencing analysis reveals virulence-related gene content of Ochrobactrum intermedium strain 229E, a urease-positive strain isolated from the human gastric niche.</title>
        <authorList>
            <person name="Kulkarni G.J."/>
            <person name="Shetty S."/>
            <person name="Dharne M.S."/>
            <person name="Shouche Y.S."/>
        </authorList>
    </citation>
    <scope>NUCLEOTIDE SEQUENCE [LARGE SCALE GENOMIC DNA]</scope>
    <source>
        <strain evidence="5 6">229E</strain>
    </source>
</reference>
<dbReference type="SUPFAM" id="SSF48008">
    <property type="entry name" value="GntR ligand-binding domain-like"/>
    <property type="match status" value="1"/>
</dbReference>
<dbReference type="GO" id="GO:0003700">
    <property type="term" value="F:DNA-binding transcription factor activity"/>
    <property type="evidence" value="ECO:0007669"/>
    <property type="project" value="InterPro"/>
</dbReference>
<dbReference type="SMART" id="SM00345">
    <property type="entry name" value="HTH_GNTR"/>
    <property type="match status" value="1"/>
</dbReference>